<dbReference type="InParanoid" id="A0A078ACY9"/>
<dbReference type="PANTHER" id="PTHR43394:SF16">
    <property type="entry name" value="ABC TRANSPORTER B FAMILY MEMBER 4-LIKE ISOFORM X1"/>
    <property type="match status" value="1"/>
</dbReference>
<evidence type="ECO:0000256" key="4">
    <source>
        <dbReference type="ARBA" id="ARBA00022692"/>
    </source>
</evidence>
<evidence type="ECO:0000256" key="3">
    <source>
        <dbReference type="ARBA" id="ARBA00022448"/>
    </source>
</evidence>
<dbReference type="GO" id="GO:0016887">
    <property type="term" value="F:ATP hydrolysis activity"/>
    <property type="evidence" value="ECO:0007669"/>
    <property type="project" value="InterPro"/>
</dbReference>
<accession>A0A078ACY9</accession>
<dbReference type="Gene3D" id="1.20.1560.10">
    <property type="entry name" value="ABC transporter type 1, transmembrane domain"/>
    <property type="match status" value="3"/>
</dbReference>
<evidence type="ECO:0000256" key="8">
    <source>
        <dbReference type="ARBA" id="ARBA00022989"/>
    </source>
</evidence>
<keyword evidence="16" id="KW-1185">Reference proteome</keyword>
<dbReference type="InterPro" id="IPR039421">
    <property type="entry name" value="Type_1_exporter"/>
</dbReference>
<comment type="similarity">
    <text evidence="2">Belongs to the ABC transporter superfamily. ABCB family. Multidrug resistance exporter (TC 3.A.1.201) subfamily.</text>
</comment>
<dbReference type="CDD" id="cd18577">
    <property type="entry name" value="ABC_6TM_Pgp_ABCB1_D1_like"/>
    <property type="match status" value="1"/>
</dbReference>
<dbReference type="FunCoup" id="A0A078ACY9">
    <property type="interactions" value="3"/>
</dbReference>
<name>A0A078ACY9_STYLE</name>
<evidence type="ECO:0000256" key="6">
    <source>
        <dbReference type="ARBA" id="ARBA00022741"/>
    </source>
</evidence>
<dbReference type="InterPro" id="IPR027417">
    <property type="entry name" value="P-loop_NTPase"/>
</dbReference>
<feature type="domain" description="ABC transmembrane type-1" evidence="14">
    <location>
        <begin position="753"/>
        <end position="1041"/>
    </location>
</feature>
<dbReference type="GO" id="GO:0005524">
    <property type="term" value="F:ATP binding"/>
    <property type="evidence" value="ECO:0007669"/>
    <property type="project" value="UniProtKB-KW"/>
</dbReference>
<sequence length="1403" mass="157011">MQGQGRELKPQGIDVSPSQKDRDLAIDKDGNKYQADDQTSALLKAINDKIKEKNAKKNPPMVPYKKILLTFADRTDRLFLTIGFSSAILCGLGLPSFVFLFGDIADSFQGFMPVNEILDRITNVAMILTLIGLGVWVFSYLFFSFLIIASERIGQKTRCMYLQAILRQEISWFDEINTSQLSSRLGKECQAIQRAIGEKIGTIVMAFAMSCSGLFFAFFKGAYFSAFLMCYFPLMFFMSMVITIAFSKGFSENMKAYGQSAGYAEQALNAIKVVFAFGQEETEIKNYEKYLMKARKTGIKTHFTGALAIGGFFLSLYGYYSYSFYIGSFMVTESIENINSKKIYTSGDVMACFLGLVYGIFSLGLAAPNFKALTEGRVAGKMAYEIIERVPKINLDDPQAEQCENLTGQIEFKNVTFSYPTRPEQKILDDFSAVFEEGKTTALVGASGSGKSTIVQLIERFYDPDHGSVYVDGKNLNKINLRKFREKIGYVGQEPVLFNMSIKENILYGNPNASNEEVIQALKSANAWDFIQEKMIQNGIDTNVGNSGGQLSGGQKQRLAIARAFIKKPKILLLDEATSALDKKNEKEVQAAIDKIRQELGSVTTIVVAHRLSTIKEADKIIVMQKGKIKEVGTHRSLISEYPEGIYSKFVKEQEQAEQHVDMNDNSQEIQEEQEQQKIISQVNYSDNSATVVIKKKTQKELDLEKLELDMKVKVDQQDQLRDDKEAQFMKSQGKKSQFSRLLVYNRPRINIFIGIFVSIAQGGLMPIFGGVMAKMLFVLMEVQDLGQMRKESNYWCAIMLIMACGAFLTGFSQKFSFGIIGENVTANIRKGLYRKIIEKHQGWFDERDNAPGVLTSTLASDAQIINGVSTEGLGSILEAICAVLAGIGIGFYFSWRMSLVCIGCTPFIVISGYMGAKFQQGLSVESADSHKFANLLAGDAIMNYRTVASFAHEQQIVKDFETLLNEPRKKAVKQANFIGGSYGFSQFVLYGVIATLFYAGAQFLNAYNENPLHMFITIFAMMFGALESGQAQQFGPDMGKAKQAATKILKIMDQDTQITSLRPKDEEIVINSEKFIGEIEFKNVWFRYPSRKNDWVLKGLNLKIRPNETVALVGESGCGKSTTVSLLLRFYDPDLGSITIDGIDIKQYNLRSLRQTMGLVMQEPTLFNYSIQENILYGNLSAKNSEIREAAQVANALEFIESQQILQFDESCEGLFKEFKNRFETIVKVIGEKEYASMMVDLQSLVKDEIKKGQFKAVEGDIDTRQQQELFDIQLSQGFKIDCGLRGSKLSGGQKQRIAIARAIIRKPRILILDEATSALDEESQKKVQIALDNIMIERTSIVIAHRLSTVEKCDRVVVLESGNLVEEGKFQELKNKEGGYFAQLASGMQKNTGAQTQNKEE</sequence>
<feature type="transmembrane region" description="Helical" evidence="12">
    <location>
        <begin position="121"/>
        <end position="148"/>
    </location>
</feature>
<dbReference type="OMA" id="QDYWLRW"/>
<protein>
    <submittedName>
        <fullName evidence="15">Abc transporter family protein</fullName>
    </submittedName>
</protein>
<dbReference type="OrthoDB" id="417789at2759"/>
<feature type="transmembrane region" description="Helical" evidence="12">
    <location>
        <begin position="874"/>
        <end position="892"/>
    </location>
</feature>
<dbReference type="PROSITE" id="PS00211">
    <property type="entry name" value="ABC_TRANSPORTER_1"/>
    <property type="match status" value="2"/>
</dbReference>
<feature type="domain" description="ABC transporter" evidence="13">
    <location>
        <begin position="1080"/>
        <end position="1388"/>
    </location>
</feature>
<dbReference type="PROSITE" id="PS50929">
    <property type="entry name" value="ABC_TM1F"/>
    <property type="match status" value="2"/>
</dbReference>
<dbReference type="SMART" id="SM00382">
    <property type="entry name" value="AAA"/>
    <property type="match status" value="2"/>
</dbReference>
<evidence type="ECO:0000256" key="1">
    <source>
        <dbReference type="ARBA" id="ARBA00004651"/>
    </source>
</evidence>
<evidence type="ECO:0000256" key="9">
    <source>
        <dbReference type="ARBA" id="ARBA00023136"/>
    </source>
</evidence>
<feature type="region of interest" description="Disordered" evidence="11">
    <location>
        <begin position="1"/>
        <end position="33"/>
    </location>
</feature>
<keyword evidence="9 12" id="KW-0472">Membrane</keyword>
<evidence type="ECO:0000256" key="10">
    <source>
        <dbReference type="ARBA" id="ARBA00023180"/>
    </source>
</evidence>
<dbReference type="SUPFAM" id="SSF90123">
    <property type="entry name" value="ABC transporter transmembrane region"/>
    <property type="match status" value="2"/>
</dbReference>
<keyword evidence="5" id="KW-0677">Repeat</keyword>
<dbReference type="Proteomes" id="UP000039865">
    <property type="component" value="Unassembled WGS sequence"/>
</dbReference>
<reference evidence="15 16" key="1">
    <citation type="submission" date="2014-06" db="EMBL/GenBank/DDBJ databases">
        <authorList>
            <person name="Swart Estienne"/>
        </authorList>
    </citation>
    <scope>NUCLEOTIDE SEQUENCE [LARGE SCALE GENOMIC DNA]</scope>
    <source>
        <strain evidence="15 16">130c</strain>
    </source>
</reference>
<feature type="transmembrane region" description="Helical" evidence="12">
    <location>
        <begin position="225"/>
        <end position="246"/>
    </location>
</feature>
<proteinExistence type="inferred from homology"/>
<dbReference type="FunFam" id="3.40.50.300:FF:000066">
    <property type="entry name" value="ABC transporter B family member 1"/>
    <property type="match status" value="1"/>
</dbReference>
<evidence type="ECO:0000256" key="11">
    <source>
        <dbReference type="SAM" id="MobiDB-lite"/>
    </source>
</evidence>
<dbReference type="EMBL" id="CCKQ01008623">
    <property type="protein sequence ID" value="CDW80084.1"/>
    <property type="molecule type" value="Genomic_DNA"/>
</dbReference>
<feature type="transmembrane region" description="Helical" evidence="12">
    <location>
        <begin position="303"/>
        <end position="323"/>
    </location>
</feature>
<keyword evidence="6" id="KW-0547">Nucleotide-binding</keyword>
<keyword evidence="4 12" id="KW-0812">Transmembrane</keyword>
<evidence type="ECO:0000313" key="16">
    <source>
        <dbReference type="Proteomes" id="UP000039865"/>
    </source>
</evidence>
<dbReference type="GO" id="GO:0005886">
    <property type="term" value="C:plasma membrane"/>
    <property type="evidence" value="ECO:0007669"/>
    <property type="project" value="UniProtKB-SubCell"/>
</dbReference>
<evidence type="ECO:0000256" key="7">
    <source>
        <dbReference type="ARBA" id="ARBA00022840"/>
    </source>
</evidence>
<comment type="subcellular location">
    <subcellularLocation>
        <location evidence="1">Cell membrane</location>
        <topology evidence="1">Multi-pass membrane protein</topology>
    </subcellularLocation>
</comment>
<evidence type="ECO:0000256" key="5">
    <source>
        <dbReference type="ARBA" id="ARBA00022737"/>
    </source>
</evidence>
<dbReference type="PANTHER" id="PTHR43394">
    <property type="entry name" value="ATP-DEPENDENT PERMEASE MDL1, MITOCHONDRIAL"/>
    <property type="match status" value="1"/>
</dbReference>
<evidence type="ECO:0000259" key="14">
    <source>
        <dbReference type="PROSITE" id="PS50929"/>
    </source>
</evidence>
<evidence type="ECO:0000256" key="12">
    <source>
        <dbReference type="SAM" id="Phobius"/>
    </source>
</evidence>
<gene>
    <name evidence="15" type="primary">Contig17977.g19111</name>
    <name evidence="15" type="ORF">STYLEM_9080</name>
</gene>
<dbReference type="PROSITE" id="PS50893">
    <property type="entry name" value="ABC_TRANSPORTER_2"/>
    <property type="match status" value="2"/>
</dbReference>
<evidence type="ECO:0000256" key="2">
    <source>
        <dbReference type="ARBA" id="ARBA00007577"/>
    </source>
</evidence>
<dbReference type="InterPro" id="IPR003593">
    <property type="entry name" value="AAA+_ATPase"/>
</dbReference>
<dbReference type="Gene3D" id="3.40.50.300">
    <property type="entry name" value="P-loop containing nucleotide triphosphate hydrolases"/>
    <property type="match status" value="3"/>
</dbReference>
<feature type="transmembrane region" description="Helical" evidence="12">
    <location>
        <begin position="78"/>
        <end position="101"/>
    </location>
</feature>
<dbReference type="GO" id="GO:0015421">
    <property type="term" value="F:ABC-type oligopeptide transporter activity"/>
    <property type="evidence" value="ECO:0007669"/>
    <property type="project" value="TreeGrafter"/>
</dbReference>
<keyword evidence="3" id="KW-0813">Transport</keyword>
<feature type="domain" description="ABC transporter" evidence="13">
    <location>
        <begin position="410"/>
        <end position="651"/>
    </location>
</feature>
<dbReference type="InterPro" id="IPR017871">
    <property type="entry name" value="ABC_transporter-like_CS"/>
</dbReference>
<feature type="domain" description="ABC transmembrane type-1" evidence="14">
    <location>
        <begin position="82"/>
        <end position="375"/>
    </location>
</feature>
<keyword evidence="10" id="KW-0325">Glycoprotein</keyword>
<dbReference type="InterPro" id="IPR036640">
    <property type="entry name" value="ABC1_TM_sf"/>
</dbReference>
<evidence type="ECO:0000313" key="15">
    <source>
        <dbReference type="EMBL" id="CDW80084.1"/>
    </source>
</evidence>
<dbReference type="Pfam" id="PF00664">
    <property type="entry name" value="ABC_membrane"/>
    <property type="match status" value="2"/>
</dbReference>
<keyword evidence="8 12" id="KW-1133">Transmembrane helix</keyword>
<dbReference type="CDD" id="cd18578">
    <property type="entry name" value="ABC_6TM_Pgp_ABCB1_D2_like"/>
    <property type="match status" value="1"/>
</dbReference>
<dbReference type="CDD" id="cd03249">
    <property type="entry name" value="ABC_MTABC3_MDL1_MDL2"/>
    <property type="match status" value="1"/>
</dbReference>
<feature type="compositionally biased region" description="Basic and acidic residues" evidence="11">
    <location>
        <begin position="19"/>
        <end position="33"/>
    </location>
</feature>
<organism evidence="15 16">
    <name type="scientific">Stylonychia lemnae</name>
    <name type="common">Ciliate</name>
    <dbReference type="NCBI Taxonomy" id="5949"/>
    <lineage>
        <taxon>Eukaryota</taxon>
        <taxon>Sar</taxon>
        <taxon>Alveolata</taxon>
        <taxon>Ciliophora</taxon>
        <taxon>Intramacronucleata</taxon>
        <taxon>Spirotrichea</taxon>
        <taxon>Stichotrichia</taxon>
        <taxon>Sporadotrichida</taxon>
        <taxon>Oxytrichidae</taxon>
        <taxon>Stylonychinae</taxon>
        <taxon>Stylonychia</taxon>
    </lineage>
</organism>
<dbReference type="InterPro" id="IPR011527">
    <property type="entry name" value="ABC1_TM_dom"/>
</dbReference>
<dbReference type="Pfam" id="PF00005">
    <property type="entry name" value="ABC_tran"/>
    <property type="match status" value="2"/>
</dbReference>
<dbReference type="SUPFAM" id="SSF52540">
    <property type="entry name" value="P-loop containing nucleoside triphosphate hydrolases"/>
    <property type="match status" value="2"/>
</dbReference>
<feature type="transmembrane region" description="Helical" evidence="12">
    <location>
        <begin position="978"/>
        <end position="1001"/>
    </location>
</feature>
<dbReference type="InterPro" id="IPR003439">
    <property type="entry name" value="ABC_transporter-like_ATP-bd"/>
</dbReference>
<feature type="transmembrane region" description="Helical" evidence="12">
    <location>
        <begin position="200"/>
        <end position="219"/>
    </location>
</feature>
<evidence type="ECO:0000259" key="13">
    <source>
        <dbReference type="PROSITE" id="PS50893"/>
    </source>
</evidence>
<keyword evidence="7" id="KW-0067">ATP-binding</keyword>
<feature type="transmembrane region" description="Helical" evidence="12">
    <location>
        <begin position="750"/>
        <end position="773"/>
    </location>
</feature>
<dbReference type="GO" id="GO:0090374">
    <property type="term" value="P:oligopeptide export from mitochondrion"/>
    <property type="evidence" value="ECO:0007669"/>
    <property type="project" value="TreeGrafter"/>
</dbReference>
<dbReference type="GO" id="GO:0005743">
    <property type="term" value="C:mitochondrial inner membrane"/>
    <property type="evidence" value="ECO:0007669"/>
    <property type="project" value="TreeGrafter"/>
</dbReference>
<feature type="transmembrane region" description="Helical" evidence="12">
    <location>
        <begin position="793"/>
        <end position="812"/>
    </location>
</feature>